<keyword evidence="1" id="KW-0547">Nucleotide-binding</keyword>
<dbReference type="RefSeq" id="WP_114184021.1">
    <property type="nucleotide sequence ID" value="NZ_BJYU01000016.1"/>
</dbReference>
<evidence type="ECO:0000256" key="3">
    <source>
        <dbReference type="ARBA" id="ARBA00022840"/>
    </source>
</evidence>
<reference evidence="6 7" key="1">
    <citation type="submission" date="2019-07" db="EMBL/GenBank/DDBJ databases">
        <title>Whole genome shotgun sequence of Microvirga aerophila NBRC 106136.</title>
        <authorList>
            <person name="Hosoyama A."/>
            <person name="Uohara A."/>
            <person name="Ohji S."/>
            <person name="Ichikawa N."/>
        </authorList>
    </citation>
    <scope>NUCLEOTIDE SEQUENCE [LARGE SCALE GENOMIC DNA]</scope>
    <source>
        <strain evidence="6 7">NBRC 106136</strain>
    </source>
</reference>
<dbReference type="InterPro" id="IPR045455">
    <property type="entry name" value="NrS-1_pol-like_helicase"/>
</dbReference>
<organism evidence="6 7">
    <name type="scientific">Microvirga aerophila</name>
    <dbReference type="NCBI Taxonomy" id="670291"/>
    <lineage>
        <taxon>Bacteria</taxon>
        <taxon>Pseudomonadati</taxon>
        <taxon>Pseudomonadota</taxon>
        <taxon>Alphaproteobacteria</taxon>
        <taxon>Hyphomicrobiales</taxon>
        <taxon>Methylobacteriaceae</taxon>
        <taxon>Microvirga</taxon>
    </lineage>
</organism>
<feature type="domain" description="SF3 helicase" evidence="5">
    <location>
        <begin position="192"/>
        <end position="351"/>
    </location>
</feature>
<dbReference type="EMBL" id="BJYU01000016">
    <property type="protein sequence ID" value="GEO13800.1"/>
    <property type="molecule type" value="Genomic_DNA"/>
</dbReference>
<name>A0A512BPC0_9HYPH</name>
<dbReference type="PANTHER" id="PTHR35372:SF2">
    <property type="entry name" value="SF3 HELICASE DOMAIN-CONTAINING PROTEIN"/>
    <property type="match status" value="1"/>
</dbReference>
<feature type="region of interest" description="Disordered" evidence="4">
    <location>
        <begin position="1"/>
        <end position="37"/>
    </location>
</feature>
<comment type="caution">
    <text evidence="6">The sequence shown here is derived from an EMBL/GenBank/DDBJ whole genome shotgun (WGS) entry which is preliminary data.</text>
</comment>
<dbReference type="Proteomes" id="UP000321085">
    <property type="component" value="Unassembled WGS sequence"/>
</dbReference>
<evidence type="ECO:0000256" key="2">
    <source>
        <dbReference type="ARBA" id="ARBA00022801"/>
    </source>
</evidence>
<evidence type="ECO:0000256" key="4">
    <source>
        <dbReference type="SAM" id="MobiDB-lite"/>
    </source>
</evidence>
<dbReference type="Gene3D" id="3.40.50.300">
    <property type="entry name" value="P-loop containing nucleotide triphosphate hydrolases"/>
    <property type="match status" value="1"/>
</dbReference>
<protein>
    <recommendedName>
        <fullName evidence="5">SF3 helicase domain-containing protein</fullName>
    </recommendedName>
</protein>
<gene>
    <name evidence="6" type="ORF">MAE02_14960</name>
</gene>
<sequence length="475" mass="53085">MRNALGTSHQTTSEPHDAGGYESESWTSRRSPASSAQGGILTEDFAAQRFAERFAGLLRFCHSTGAWFEWDGNVWRRNRTGLAFHEARLLARELSRGQEDKVRQAGMKTTFASGVERFARVDPVFAVTMEAWDPDPLLLGTPAGTVDLRTGSLREGDQAEGITKLTAVAPYETADCPLWLKFLADATGRDSDLIRFLQQWAGYSLTGVTREHALVFIYGPGGNGKSVFLNVLTGILKDYATTAAMDTFTASKGDKHPTDLAMLRGARLVTASETEEGRAWAESRIKQLTGGDPVTARFMRRDFFTFPTTFKLTIVGNHQPVLRNVDEAARRRFNIVPFTRKPDQPDRHLEQKLKAEWPGILRWMIEGCLDWERNGLMRPASVTAATQSYFEDQDLFRQWLDDECDVDPGTSYKWERSADLFASWSAYAKAAGEHPGSLKNFGPAMIRHGMQPYRTKRLRGWSGIRLKVSSISGDG</sequence>
<dbReference type="InterPro" id="IPR014015">
    <property type="entry name" value="Helicase_SF3_DNA-vir"/>
</dbReference>
<dbReference type="GO" id="GO:0005524">
    <property type="term" value="F:ATP binding"/>
    <property type="evidence" value="ECO:0007669"/>
    <property type="project" value="UniProtKB-KW"/>
</dbReference>
<accession>A0A512BPC0</accession>
<dbReference type="SMART" id="SM00885">
    <property type="entry name" value="D5_N"/>
    <property type="match status" value="1"/>
</dbReference>
<feature type="compositionally biased region" description="Polar residues" evidence="4">
    <location>
        <begin position="1"/>
        <end position="13"/>
    </location>
</feature>
<dbReference type="NCBIfam" id="NF011296">
    <property type="entry name" value="PRK14709.1"/>
    <property type="match status" value="1"/>
</dbReference>
<dbReference type="Pfam" id="PF19263">
    <property type="entry name" value="DUF5906"/>
    <property type="match status" value="1"/>
</dbReference>
<keyword evidence="7" id="KW-1185">Reference proteome</keyword>
<keyword evidence="2" id="KW-0378">Hydrolase</keyword>
<evidence type="ECO:0000256" key="1">
    <source>
        <dbReference type="ARBA" id="ARBA00022741"/>
    </source>
</evidence>
<dbReference type="NCBIfam" id="TIGR01613">
    <property type="entry name" value="primase_Cterm"/>
    <property type="match status" value="1"/>
</dbReference>
<dbReference type="Pfam" id="PF08706">
    <property type="entry name" value="D5_N"/>
    <property type="match status" value="1"/>
</dbReference>
<dbReference type="InterPro" id="IPR027417">
    <property type="entry name" value="P-loop_NTPase"/>
</dbReference>
<dbReference type="InterPro" id="IPR014818">
    <property type="entry name" value="Phage/plasmid_primase_P4_C"/>
</dbReference>
<dbReference type="GO" id="GO:0016787">
    <property type="term" value="F:hydrolase activity"/>
    <property type="evidence" value="ECO:0007669"/>
    <property type="project" value="UniProtKB-KW"/>
</dbReference>
<evidence type="ECO:0000313" key="6">
    <source>
        <dbReference type="EMBL" id="GEO13800.1"/>
    </source>
</evidence>
<dbReference type="InterPro" id="IPR006500">
    <property type="entry name" value="Helicase_put_C_phage/plasmid"/>
</dbReference>
<dbReference type="OrthoDB" id="9763644at2"/>
<evidence type="ECO:0000259" key="5">
    <source>
        <dbReference type="PROSITE" id="PS51206"/>
    </source>
</evidence>
<dbReference type="InterPro" id="IPR051620">
    <property type="entry name" value="ORF904-like_C"/>
</dbReference>
<evidence type="ECO:0000313" key="7">
    <source>
        <dbReference type="Proteomes" id="UP000321085"/>
    </source>
</evidence>
<feature type="compositionally biased region" description="Polar residues" evidence="4">
    <location>
        <begin position="24"/>
        <end position="37"/>
    </location>
</feature>
<dbReference type="PROSITE" id="PS51206">
    <property type="entry name" value="SF3_HELICASE_1"/>
    <property type="match status" value="1"/>
</dbReference>
<keyword evidence="3" id="KW-0067">ATP-binding</keyword>
<dbReference type="AlphaFoldDB" id="A0A512BPC0"/>
<dbReference type="SUPFAM" id="SSF52540">
    <property type="entry name" value="P-loop containing nucleoside triphosphate hydrolases"/>
    <property type="match status" value="1"/>
</dbReference>
<dbReference type="PANTHER" id="PTHR35372">
    <property type="entry name" value="ATP BINDING PROTEIN-RELATED"/>
    <property type="match status" value="1"/>
</dbReference>
<proteinExistence type="predicted"/>